<comment type="catalytic activity">
    <reaction evidence="6">
        <text>glycolate + NADP(+) = glyoxylate + NADPH + H(+)</text>
        <dbReference type="Rhea" id="RHEA:10992"/>
        <dbReference type="ChEBI" id="CHEBI:15378"/>
        <dbReference type="ChEBI" id="CHEBI:29805"/>
        <dbReference type="ChEBI" id="CHEBI:36655"/>
        <dbReference type="ChEBI" id="CHEBI:57783"/>
        <dbReference type="ChEBI" id="CHEBI:58349"/>
        <dbReference type="EC" id="1.1.1.79"/>
    </reaction>
</comment>
<dbReference type="InterPro" id="IPR006139">
    <property type="entry name" value="D-isomer_2_OHA_DH_cat_dom"/>
</dbReference>
<evidence type="ECO:0000256" key="8">
    <source>
        <dbReference type="ARBA" id="ARBA00066661"/>
    </source>
</evidence>
<dbReference type="Pfam" id="PF00389">
    <property type="entry name" value="2-Hacid_dh"/>
    <property type="match status" value="1"/>
</dbReference>
<comment type="catalytic activity">
    <reaction evidence="5">
        <text>(R)-glycerate + NADP(+) = 3-hydroxypyruvate + NADPH + H(+)</text>
        <dbReference type="Rhea" id="RHEA:18657"/>
        <dbReference type="ChEBI" id="CHEBI:15378"/>
        <dbReference type="ChEBI" id="CHEBI:16659"/>
        <dbReference type="ChEBI" id="CHEBI:17180"/>
        <dbReference type="ChEBI" id="CHEBI:57783"/>
        <dbReference type="ChEBI" id="CHEBI:58349"/>
        <dbReference type="EC" id="1.1.1.81"/>
    </reaction>
</comment>
<dbReference type="InterPro" id="IPR029752">
    <property type="entry name" value="D-isomer_DH_CS1"/>
</dbReference>
<dbReference type="SUPFAM" id="SSF52283">
    <property type="entry name" value="Formate/glycerate dehydrogenase catalytic domain-like"/>
    <property type="match status" value="1"/>
</dbReference>
<dbReference type="InterPro" id="IPR006140">
    <property type="entry name" value="D-isomer_DH_NAD-bd"/>
</dbReference>
<evidence type="ECO:0000256" key="11">
    <source>
        <dbReference type="RuleBase" id="RU003719"/>
    </source>
</evidence>
<evidence type="ECO:0000313" key="14">
    <source>
        <dbReference type="EMBL" id="SUC16996.1"/>
    </source>
</evidence>
<dbReference type="Proteomes" id="UP000254331">
    <property type="component" value="Unassembled WGS sequence"/>
</dbReference>
<dbReference type="SUPFAM" id="SSF51735">
    <property type="entry name" value="NAD(P)-binding Rossmann-fold domains"/>
    <property type="match status" value="1"/>
</dbReference>
<organism evidence="14 15">
    <name type="scientific">Proteus vulgaris</name>
    <dbReference type="NCBI Taxonomy" id="585"/>
    <lineage>
        <taxon>Bacteria</taxon>
        <taxon>Pseudomonadati</taxon>
        <taxon>Pseudomonadota</taxon>
        <taxon>Gammaproteobacteria</taxon>
        <taxon>Enterobacterales</taxon>
        <taxon>Morganellaceae</taxon>
        <taxon>Proteus</taxon>
    </lineage>
</organism>
<dbReference type="PANTHER" id="PTHR10996:SF283">
    <property type="entry name" value="GLYOXYLATE_HYDROXYPYRUVATE REDUCTASE B"/>
    <property type="match status" value="1"/>
</dbReference>
<protein>
    <recommendedName>
        <fullName evidence="10">Glyoxylate/hydroxypyruvate reductase B</fullName>
        <ecNumber evidence="8">1.1.1.79</ecNumber>
        <ecNumber evidence="9">1.1.1.81</ecNumber>
    </recommendedName>
</protein>
<dbReference type="EMBL" id="UGTW01000001">
    <property type="protein sequence ID" value="SUC16996.1"/>
    <property type="molecule type" value="Genomic_DNA"/>
</dbReference>
<dbReference type="GO" id="GO:0120509">
    <property type="term" value="F:hydroxypyruvate reductase (NADPH) activity"/>
    <property type="evidence" value="ECO:0007669"/>
    <property type="project" value="RHEA"/>
</dbReference>
<comment type="similarity">
    <text evidence="7">Belongs to the D-isomer specific 2-hydroxyacid dehydrogenase family. GhrB subfamily.</text>
</comment>
<evidence type="ECO:0000256" key="9">
    <source>
        <dbReference type="ARBA" id="ARBA00066674"/>
    </source>
</evidence>
<name>A0A379FBQ8_PROVU</name>
<dbReference type="InterPro" id="IPR036291">
    <property type="entry name" value="NAD(P)-bd_dom_sf"/>
</dbReference>
<feature type="domain" description="D-isomer specific 2-hydroxyacid dehydrogenase NAD-binding" evidence="13">
    <location>
        <begin position="114"/>
        <end position="293"/>
    </location>
</feature>
<evidence type="ECO:0000313" key="15">
    <source>
        <dbReference type="Proteomes" id="UP000254331"/>
    </source>
</evidence>
<sequence>MTSMENIMKPIVLLYQDLPEKLYKKLSNFADIKQFNRLSLDSNDFRSALSNASGLLGAGGNIDKNFIDHAPHLKVVSTVSVGYDNVDVNALTARNIKLMHTPTVLTDTVADTMMALVLAVSRRIPELADNIKKGLWVKSITPDWYGTDVHHKTMGIIGMGRIGNALAQRAHFGFNMNILYHSRTEYTDINDRFDAQYCDLDTLLQQSDFVCITLPLTPETHHLISQNQLSMMKSDAYLINAGRGAVVDEIALINALEQKEIAGAGLDVFETEPLSSSSPLLAMKNVVAVPHIGSATKETRYAMAECAVDNLIAALCDNVKVNCVNF</sequence>
<feature type="domain" description="D-isomer specific 2-hydroxyacid dehydrogenase catalytic" evidence="12">
    <location>
        <begin position="12"/>
        <end position="325"/>
    </location>
</feature>
<dbReference type="InterPro" id="IPR050223">
    <property type="entry name" value="D-isomer_2-hydroxyacid_DH"/>
</dbReference>
<keyword evidence="2 11" id="KW-0560">Oxidoreductase</keyword>
<evidence type="ECO:0000256" key="6">
    <source>
        <dbReference type="ARBA" id="ARBA00052769"/>
    </source>
</evidence>
<dbReference type="PROSITE" id="PS00671">
    <property type="entry name" value="D_2_HYDROXYACID_DH_3"/>
    <property type="match status" value="1"/>
</dbReference>
<dbReference type="AlphaFoldDB" id="A0A379FBQ8"/>
<evidence type="ECO:0000256" key="10">
    <source>
        <dbReference type="ARBA" id="ARBA00073362"/>
    </source>
</evidence>
<dbReference type="GO" id="GO:0030267">
    <property type="term" value="F:glyoxylate reductase (NADPH) activity"/>
    <property type="evidence" value="ECO:0007669"/>
    <property type="project" value="UniProtKB-EC"/>
</dbReference>
<dbReference type="EC" id="1.1.1.79" evidence="8"/>
<evidence type="ECO:0000259" key="13">
    <source>
        <dbReference type="Pfam" id="PF02826"/>
    </source>
</evidence>
<dbReference type="EC" id="1.1.1.81" evidence="9"/>
<accession>A0A379FBQ8</accession>
<dbReference type="Pfam" id="PF02826">
    <property type="entry name" value="2-Hacid_dh_C"/>
    <property type="match status" value="1"/>
</dbReference>
<gene>
    <name evidence="14" type="primary">tkrA</name>
    <name evidence="14" type="ORF">NCTC10376_02916</name>
</gene>
<dbReference type="GO" id="GO:0005829">
    <property type="term" value="C:cytosol"/>
    <property type="evidence" value="ECO:0007669"/>
    <property type="project" value="TreeGrafter"/>
</dbReference>
<dbReference type="PROSITE" id="PS00065">
    <property type="entry name" value="D_2_HYDROXYACID_DH_1"/>
    <property type="match status" value="1"/>
</dbReference>
<evidence type="ECO:0000256" key="2">
    <source>
        <dbReference type="ARBA" id="ARBA00023002"/>
    </source>
</evidence>
<proteinExistence type="inferred from homology"/>
<dbReference type="FunFam" id="3.40.50.720:FF:000026">
    <property type="entry name" value="Glyoxylate/hydroxypyruvate reductase B"/>
    <property type="match status" value="1"/>
</dbReference>
<dbReference type="Gene3D" id="3.40.50.720">
    <property type="entry name" value="NAD(P)-binding Rossmann-like Domain"/>
    <property type="match status" value="2"/>
</dbReference>
<comment type="catalytic activity">
    <reaction evidence="4">
        <text>(R)-glycerate + NAD(+) = 3-hydroxypyruvate + NADH + H(+)</text>
        <dbReference type="Rhea" id="RHEA:17905"/>
        <dbReference type="ChEBI" id="CHEBI:15378"/>
        <dbReference type="ChEBI" id="CHEBI:16659"/>
        <dbReference type="ChEBI" id="CHEBI:17180"/>
        <dbReference type="ChEBI" id="CHEBI:57540"/>
        <dbReference type="ChEBI" id="CHEBI:57945"/>
        <dbReference type="EC" id="1.1.1.81"/>
    </reaction>
</comment>
<evidence type="ECO:0000256" key="7">
    <source>
        <dbReference type="ARBA" id="ARBA00061278"/>
    </source>
</evidence>
<dbReference type="NCBIfam" id="NF011938">
    <property type="entry name" value="PRK15409.1"/>
    <property type="match status" value="1"/>
</dbReference>
<dbReference type="InterPro" id="IPR029753">
    <property type="entry name" value="D-isomer_DH_CS"/>
</dbReference>
<dbReference type="GO" id="GO:0051287">
    <property type="term" value="F:NAD binding"/>
    <property type="evidence" value="ECO:0007669"/>
    <property type="project" value="InterPro"/>
</dbReference>
<evidence type="ECO:0000256" key="3">
    <source>
        <dbReference type="ARBA" id="ARBA00023027"/>
    </source>
</evidence>
<evidence type="ECO:0000256" key="5">
    <source>
        <dbReference type="ARBA" id="ARBA00052239"/>
    </source>
</evidence>
<keyword evidence="1" id="KW-0521">NADP</keyword>
<dbReference type="PANTHER" id="PTHR10996">
    <property type="entry name" value="2-HYDROXYACID DEHYDROGENASE-RELATED"/>
    <property type="match status" value="1"/>
</dbReference>
<keyword evidence="3" id="KW-0520">NAD</keyword>
<dbReference type="CDD" id="cd05301">
    <property type="entry name" value="GDH"/>
    <property type="match status" value="1"/>
</dbReference>
<evidence type="ECO:0000256" key="4">
    <source>
        <dbReference type="ARBA" id="ARBA00051801"/>
    </source>
</evidence>
<reference evidence="14 15" key="1">
    <citation type="submission" date="2018-06" db="EMBL/GenBank/DDBJ databases">
        <authorList>
            <consortium name="Pathogen Informatics"/>
            <person name="Doyle S."/>
        </authorList>
    </citation>
    <scope>NUCLEOTIDE SEQUENCE [LARGE SCALE GENOMIC DNA]</scope>
    <source>
        <strain evidence="14 15">NCTC10376</strain>
    </source>
</reference>
<evidence type="ECO:0000256" key="1">
    <source>
        <dbReference type="ARBA" id="ARBA00022857"/>
    </source>
</evidence>
<dbReference type="GO" id="GO:0008465">
    <property type="term" value="F:hydroxypyruvate reductase (NADH) activity"/>
    <property type="evidence" value="ECO:0007669"/>
    <property type="project" value="RHEA"/>
</dbReference>
<evidence type="ECO:0000259" key="12">
    <source>
        <dbReference type="Pfam" id="PF00389"/>
    </source>
</evidence>